<name>A0A931E9J3_9BACT</name>
<dbReference type="EMBL" id="JADWYR010000001">
    <property type="protein sequence ID" value="MBG9376186.1"/>
    <property type="molecule type" value="Genomic_DNA"/>
</dbReference>
<sequence>MKIYVYGKGLIALGMLFFSLNIFAQYKPQHDTGYYTTFPKKLTTRFYFSKKYTSVHFPAAEQSNDIDYRANTPLVMGVGATYNNLSLNLAYGFGFINHDDEKGKTKSIDLELHVYPYKWAIDVLAIRHKGLHIDKDDFAQGNNQYYYRADAVQTLAGIAAYRVPNAGKFSYNAAMIQSEWQKKSAGSVLYGGEFYYGAMKGDSSLIPAAKAASFTQAPMDKMQFFTVGIGAGYAYTLVIQKHLYIMGSGIANLDVHFSSAFANGVTAAKTAVAPSFIYKAAIGYNWKDWNLSANLAANTLWINTATADRAYVVPTGNYRFILAKRIDVRRK</sequence>
<dbReference type="RefSeq" id="WP_196990205.1">
    <property type="nucleotide sequence ID" value="NZ_JADWYR010000001.1"/>
</dbReference>
<proteinExistence type="predicted"/>
<comment type="caution">
    <text evidence="2">The sequence shown here is derived from an EMBL/GenBank/DDBJ whole genome shotgun (WGS) entry which is preliminary data.</text>
</comment>
<feature type="signal peptide" evidence="1">
    <location>
        <begin position="1"/>
        <end position="24"/>
    </location>
</feature>
<organism evidence="2 3">
    <name type="scientific">Panacibacter microcysteis</name>
    <dbReference type="NCBI Taxonomy" id="2793269"/>
    <lineage>
        <taxon>Bacteria</taxon>
        <taxon>Pseudomonadati</taxon>
        <taxon>Bacteroidota</taxon>
        <taxon>Chitinophagia</taxon>
        <taxon>Chitinophagales</taxon>
        <taxon>Chitinophagaceae</taxon>
        <taxon>Panacibacter</taxon>
    </lineage>
</organism>
<dbReference type="Pfam" id="PF14391">
    <property type="entry name" value="DUF4421"/>
    <property type="match status" value="1"/>
</dbReference>
<dbReference type="Proteomes" id="UP000628448">
    <property type="component" value="Unassembled WGS sequence"/>
</dbReference>
<dbReference type="InterPro" id="IPR025535">
    <property type="entry name" value="DUF4421"/>
</dbReference>
<feature type="chain" id="PRO_5036675168" evidence="1">
    <location>
        <begin position="25"/>
        <end position="331"/>
    </location>
</feature>
<evidence type="ECO:0000313" key="3">
    <source>
        <dbReference type="Proteomes" id="UP000628448"/>
    </source>
</evidence>
<evidence type="ECO:0000313" key="2">
    <source>
        <dbReference type="EMBL" id="MBG9376186.1"/>
    </source>
</evidence>
<evidence type="ECO:0000256" key="1">
    <source>
        <dbReference type="SAM" id="SignalP"/>
    </source>
</evidence>
<accession>A0A931E9J3</accession>
<dbReference type="AlphaFoldDB" id="A0A931E9J3"/>
<gene>
    <name evidence="2" type="ORF">I5907_08065</name>
</gene>
<protein>
    <submittedName>
        <fullName evidence="2">DUF4421 family protein</fullName>
    </submittedName>
</protein>
<keyword evidence="3" id="KW-1185">Reference proteome</keyword>
<keyword evidence="1" id="KW-0732">Signal</keyword>
<reference evidence="2" key="1">
    <citation type="submission" date="2020-11" db="EMBL/GenBank/DDBJ databases">
        <title>Bacterial whole genome sequence for Panacibacter sp. DH6.</title>
        <authorList>
            <person name="Le V."/>
            <person name="Ko S."/>
            <person name="Ahn C.-Y."/>
            <person name="Oh H.-M."/>
        </authorList>
    </citation>
    <scope>NUCLEOTIDE SEQUENCE</scope>
    <source>
        <strain evidence="2">DH6</strain>
    </source>
</reference>